<dbReference type="Pfam" id="PF00480">
    <property type="entry name" value="ROK"/>
    <property type="match status" value="1"/>
</dbReference>
<dbReference type="Gene3D" id="3.30.420.40">
    <property type="match status" value="2"/>
</dbReference>
<dbReference type="KEGG" id="pfer:IRI77_34955"/>
<keyword evidence="2" id="KW-1185">Reference proteome</keyword>
<organism evidence="1 2">
    <name type="scientific">Paludibaculum fermentans</name>
    <dbReference type="NCBI Taxonomy" id="1473598"/>
    <lineage>
        <taxon>Bacteria</taxon>
        <taxon>Pseudomonadati</taxon>
        <taxon>Acidobacteriota</taxon>
        <taxon>Terriglobia</taxon>
        <taxon>Bryobacterales</taxon>
        <taxon>Bryobacteraceae</taxon>
        <taxon>Paludibaculum</taxon>
    </lineage>
</organism>
<dbReference type="SUPFAM" id="SSF46785">
    <property type="entry name" value="Winged helix' DNA-binding domain"/>
    <property type="match status" value="1"/>
</dbReference>
<dbReference type="AlphaFoldDB" id="A0A7S7SLB4"/>
<reference evidence="1 2" key="1">
    <citation type="submission" date="2020-10" db="EMBL/GenBank/DDBJ databases">
        <title>Complete genome sequence of Paludibaculum fermentans P105T, a facultatively anaerobic acidobacterium capable of dissimilatory Fe(III) reduction.</title>
        <authorList>
            <person name="Dedysh S.N."/>
            <person name="Beletsky A.V."/>
            <person name="Kulichevskaya I.S."/>
            <person name="Mardanov A.V."/>
            <person name="Ravin N.V."/>
        </authorList>
    </citation>
    <scope>NUCLEOTIDE SEQUENCE [LARGE SCALE GENOMIC DNA]</scope>
    <source>
        <strain evidence="1 2">P105</strain>
    </source>
</reference>
<evidence type="ECO:0000313" key="2">
    <source>
        <dbReference type="Proteomes" id="UP000593892"/>
    </source>
</evidence>
<evidence type="ECO:0000313" key="1">
    <source>
        <dbReference type="EMBL" id="QOY87880.1"/>
    </source>
</evidence>
<protein>
    <submittedName>
        <fullName evidence="1">ROK family transcriptional regulator</fullName>
    </submittedName>
</protein>
<dbReference type="InterPro" id="IPR036388">
    <property type="entry name" value="WH-like_DNA-bd_sf"/>
</dbReference>
<dbReference type="Gene3D" id="1.10.10.10">
    <property type="entry name" value="Winged helix-like DNA-binding domain superfamily/Winged helix DNA-binding domain"/>
    <property type="match status" value="1"/>
</dbReference>
<dbReference type="InterPro" id="IPR000600">
    <property type="entry name" value="ROK"/>
</dbReference>
<dbReference type="InterPro" id="IPR043129">
    <property type="entry name" value="ATPase_NBD"/>
</dbReference>
<proteinExistence type="predicted"/>
<gene>
    <name evidence="1" type="ORF">IRI77_34955</name>
</gene>
<dbReference type="PANTHER" id="PTHR18964:SF110">
    <property type="entry name" value="TRANSCRIPTIONAL REGULATOR, XYLR-RELATED"/>
    <property type="match status" value="1"/>
</dbReference>
<dbReference type="EMBL" id="CP063849">
    <property type="protein sequence ID" value="QOY87880.1"/>
    <property type="molecule type" value="Genomic_DNA"/>
</dbReference>
<dbReference type="RefSeq" id="WP_194449547.1">
    <property type="nucleotide sequence ID" value="NZ_CP063849.1"/>
</dbReference>
<dbReference type="SUPFAM" id="SSF53067">
    <property type="entry name" value="Actin-like ATPase domain"/>
    <property type="match status" value="1"/>
</dbReference>
<sequence length="390" mass="41947">MVSPNTATPATVRQVNRAILLNLIRTHQPVSRIQLSALTGIYRSNVSFIVEELIQEGLVCEKRGKPEGRGRVPMFLSLNPDGFQVVGVSIRAGETVSAVADLTGRIRQSTSFRTPKSPSAWLEHFRTALARLRSAAGPGPGTFHHLCVSVPGMVNQASGEILWMNALPNYSGYKLRDAAEAATGIATSVANDCHLATTCERWLDNTAGDLKNFVFLEVGDVGVGAGMIVNGELCTGHNSTFAAEFGHMVVDPSGPRCNCGRKGCWELFICDRATWGYYDATREFSASRFAEVIQAAKAGDRKAVRAFQKTAAQLSLGISNIVMVLNPEVVVLAGRVTEVWDLIYPSMANAVGTLPGKPQIRPARMSAEELFLHGAIRHALSGLFAAPQLG</sequence>
<dbReference type="Proteomes" id="UP000593892">
    <property type="component" value="Chromosome"/>
</dbReference>
<dbReference type="InterPro" id="IPR036390">
    <property type="entry name" value="WH_DNA-bd_sf"/>
</dbReference>
<dbReference type="PANTHER" id="PTHR18964">
    <property type="entry name" value="ROK (REPRESSOR, ORF, KINASE) FAMILY"/>
    <property type="match status" value="1"/>
</dbReference>
<accession>A0A7S7SLB4</accession>
<name>A0A7S7SLB4_PALFE</name>